<sequence>MLNPDVPPVIQFIPGKDNKVADLLSHSSSAPTPTSKLPPMEEDLVQLVHAPPDNSLPGAATRDSLRPISDYPQPLYPRWVAGPVVVSERWVAPVVCTRRIGGLSLLLPPPQPCCFTAAPFHPTQLLLGLPHRPHQPPPPLHKLPASAAHTQAGRGSAKLPGLLRVAVSQRTQTERYCIQAVHSFGSSVSDVNIGWPGRVHDARCLSSNSDLFLNAEEHRDGYLFPREKSKMVD</sequence>
<gene>
    <name evidence="1" type="ORF">AAFF_G00026800</name>
</gene>
<protein>
    <submittedName>
        <fullName evidence="1">Uncharacterized protein</fullName>
    </submittedName>
</protein>
<dbReference type="EMBL" id="JAINUG010000111">
    <property type="protein sequence ID" value="KAJ8395972.1"/>
    <property type="molecule type" value="Genomic_DNA"/>
</dbReference>
<evidence type="ECO:0000313" key="2">
    <source>
        <dbReference type="Proteomes" id="UP001221898"/>
    </source>
</evidence>
<keyword evidence="2" id="KW-1185">Reference proteome</keyword>
<evidence type="ECO:0000313" key="1">
    <source>
        <dbReference type="EMBL" id="KAJ8395972.1"/>
    </source>
</evidence>
<proteinExistence type="predicted"/>
<name>A0AAD7S4T4_9TELE</name>
<comment type="caution">
    <text evidence="1">The sequence shown here is derived from an EMBL/GenBank/DDBJ whole genome shotgun (WGS) entry which is preliminary data.</text>
</comment>
<organism evidence="1 2">
    <name type="scientific">Aldrovandia affinis</name>
    <dbReference type="NCBI Taxonomy" id="143900"/>
    <lineage>
        <taxon>Eukaryota</taxon>
        <taxon>Metazoa</taxon>
        <taxon>Chordata</taxon>
        <taxon>Craniata</taxon>
        <taxon>Vertebrata</taxon>
        <taxon>Euteleostomi</taxon>
        <taxon>Actinopterygii</taxon>
        <taxon>Neopterygii</taxon>
        <taxon>Teleostei</taxon>
        <taxon>Notacanthiformes</taxon>
        <taxon>Halosauridae</taxon>
        <taxon>Aldrovandia</taxon>
    </lineage>
</organism>
<dbReference type="Proteomes" id="UP001221898">
    <property type="component" value="Unassembled WGS sequence"/>
</dbReference>
<reference evidence="1" key="1">
    <citation type="journal article" date="2023" name="Science">
        <title>Genome structures resolve the early diversification of teleost fishes.</title>
        <authorList>
            <person name="Parey E."/>
            <person name="Louis A."/>
            <person name="Montfort J."/>
            <person name="Bouchez O."/>
            <person name="Roques C."/>
            <person name="Iampietro C."/>
            <person name="Lluch J."/>
            <person name="Castinel A."/>
            <person name="Donnadieu C."/>
            <person name="Desvignes T."/>
            <person name="Floi Bucao C."/>
            <person name="Jouanno E."/>
            <person name="Wen M."/>
            <person name="Mejri S."/>
            <person name="Dirks R."/>
            <person name="Jansen H."/>
            <person name="Henkel C."/>
            <person name="Chen W.J."/>
            <person name="Zahm M."/>
            <person name="Cabau C."/>
            <person name="Klopp C."/>
            <person name="Thompson A.W."/>
            <person name="Robinson-Rechavi M."/>
            <person name="Braasch I."/>
            <person name="Lecointre G."/>
            <person name="Bobe J."/>
            <person name="Postlethwait J.H."/>
            <person name="Berthelot C."/>
            <person name="Roest Crollius H."/>
            <person name="Guiguen Y."/>
        </authorList>
    </citation>
    <scope>NUCLEOTIDE SEQUENCE</scope>
    <source>
        <strain evidence="1">NC1722</strain>
    </source>
</reference>
<accession>A0AAD7S4T4</accession>
<dbReference type="AlphaFoldDB" id="A0AAD7S4T4"/>